<dbReference type="SUPFAM" id="SSF56529">
    <property type="entry name" value="FAH"/>
    <property type="match status" value="1"/>
</dbReference>
<feature type="domain" description="Fumarylacetoacetase-like C-terminal" evidence="2">
    <location>
        <begin position="84"/>
        <end position="252"/>
    </location>
</feature>
<keyword evidence="1" id="KW-0456">Lyase</keyword>
<proteinExistence type="predicted"/>
<dbReference type="GO" id="GO:0005737">
    <property type="term" value="C:cytoplasm"/>
    <property type="evidence" value="ECO:0007669"/>
    <property type="project" value="TreeGrafter"/>
</dbReference>
<protein>
    <submittedName>
        <fullName evidence="3">2-keto-4-pentenoate hydratase</fullName>
    </submittedName>
</protein>
<dbReference type="Proteomes" id="UP000247416">
    <property type="component" value="Unassembled WGS sequence"/>
</dbReference>
<organism evidence="3 4">
    <name type="scientific">Ureibacillus chungkukjangi</name>
    <dbReference type="NCBI Taxonomy" id="1202712"/>
    <lineage>
        <taxon>Bacteria</taxon>
        <taxon>Bacillati</taxon>
        <taxon>Bacillota</taxon>
        <taxon>Bacilli</taxon>
        <taxon>Bacillales</taxon>
        <taxon>Caryophanaceae</taxon>
        <taxon>Ureibacillus</taxon>
    </lineage>
</organism>
<dbReference type="Gene3D" id="3.90.850.10">
    <property type="entry name" value="Fumarylacetoacetase-like, C-terminal domain"/>
    <property type="match status" value="1"/>
</dbReference>
<dbReference type="RefSeq" id="WP_107935356.1">
    <property type="nucleotide sequence ID" value="NZ_PYWJ01000017.1"/>
</dbReference>
<sequence length="263" mass="28194">MNIQAAANALLEAEKTKTPISPFTSLVEQITAGDAYSIQLQVIQTKIEAGATVKGMKIGLTSKAMQEMLNVYTPDYGHILDSMVYEQNQPVDLTQFISPKVEFEIAFVLKEDLKGPNLTAEDVIRATDYVVPAIEIIDSRIKDWKIKFEDTVADNGSSAGAVLGATKTPLDGLDLAAVEMKAYKNNVHYDSATGAAVLGNPVEAVVWLANELGTYDISLKKGQFILAGALSKAVEIAEGEEYSADFGVLGKVSVSFVKAGVTK</sequence>
<dbReference type="InterPro" id="IPR050772">
    <property type="entry name" value="Hydratase-Decarb/MhpD_sf"/>
</dbReference>
<dbReference type="InterPro" id="IPR036663">
    <property type="entry name" value="Fumarylacetoacetase_C_sf"/>
</dbReference>
<dbReference type="OrthoDB" id="9792137at2"/>
<evidence type="ECO:0000313" key="3">
    <source>
        <dbReference type="EMBL" id="PYF05790.1"/>
    </source>
</evidence>
<comment type="caution">
    <text evidence="3">The sequence shown here is derived from an EMBL/GenBank/DDBJ whole genome shotgun (WGS) entry which is preliminary data.</text>
</comment>
<dbReference type="GO" id="GO:0008684">
    <property type="term" value="F:2-oxopent-4-enoate hydratase activity"/>
    <property type="evidence" value="ECO:0007669"/>
    <property type="project" value="TreeGrafter"/>
</dbReference>
<dbReference type="Pfam" id="PF01557">
    <property type="entry name" value="FAA_hydrolase"/>
    <property type="match status" value="1"/>
</dbReference>
<name>A0A318TPR1_9BACL</name>
<dbReference type="PANTHER" id="PTHR30143:SF0">
    <property type="entry name" value="2-KETO-4-PENTENOATE HYDRATASE"/>
    <property type="match status" value="1"/>
</dbReference>
<dbReference type="AlphaFoldDB" id="A0A318TPR1"/>
<keyword evidence="4" id="KW-1185">Reference proteome</keyword>
<dbReference type="EMBL" id="QJTJ01000015">
    <property type="protein sequence ID" value="PYF05790.1"/>
    <property type="molecule type" value="Genomic_DNA"/>
</dbReference>
<accession>A0A318TPR1</accession>
<dbReference type="InterPro" id="IPR011234">
    <property type="entry name" value="Fumarylacetoacetase-like_C"/>
</dbReference>
<dbReference type="PANTHER" id="PTHR30143">
    <property type="entry name" value="ACID HYDRATASE"/>
    <property type="match status" value="1"/>
</dbReference>
<evidence type="ECO:0000259" key="2">
    <source>
        <dbReference type="Pfam" id="PF01557"/>
    </source>
</evidence>
<evidence type="ECO:0000313" key="4">
    <source>
        <dbReference type="Proteomes" id="UP000247416"/>
    </source>
</evidence>
<gene>
    <name evidence="3" type="ORF">BJ095_11560</name>
</gene>
<reference evidence="3 4" key="1">
    <citation type="submission" date="2018-06" db="EMBL/GenBank/DDBJ databases">
        <title>Genomic Encyclopedia of Archaeal and Bacterial Type Strains, Phase II (KMG-II): from individual species to whole genera.</title>
        <authorList>
            <person name="Goeker M."/>
        </authorList>
    </citation>
    <scope>NUCLEOTIDE SEQUENCE [LARGE SCALE GENOMIC DNA]</scope>
    <source>
        <strain evidence="3 4">KACC 16626</strain>
    </source>
</reference>
<evidence type="ECO:0000256" key="1">
    <source>
        <dbReference type="ARBA" id="ARBA00023239"/>
    </source>
</evidence>